<feature type="region of interest" description="Disordered" evidence="1">
    <location>
        <begin position="1"/>
        <end position="27"/>
    </location>
</feature>
<dbReference type="EMBL" id="ML179141">
    <property type="protein sequence ID" value="THU98198.1"/>
    <property type="molecule type" value="Genomic_DNA"/>
</dbReference>
<feature type="region of interest" description="Disordered" evidence="1">
    <location>
        <begin position="77"/>
        <end position="121"/>
    </location>
</feature>
<feature type="compositionally biased region" description="Basic and acidic residues" evidence="1">
    <location>
        <begin position="15"/>
        <end position="27"/>
    </location>
</feature>
<organism evidence="2 3">
    <name type="scientific">Dendrothele bispora (strain CBS 962.96)</name>
    <dbReference type="NCBI Taxonomy" id="1314807"/>
    <lineage>
        <taxon>Eukaryota</taxon>
        <taxon>Fungi</taxon>
        <taxon>Dikarya</taxon>
        <taxon>Basidiomycota</taxon>
        <taxon>Agaricomycotina</taxon>
        <taxon>Agaricomycetes</taxon>
        <taxon>Agaricomycetidae</taxon>
        <taxon>Agaricales</taxon>
        <taxon>Agaricales incertae sedis</taxon>
        <taxon>Dendrothele</taxon>
    </lineage>
</organism>
<name>A0A4S8M8L2_DENBC</name>
<gene>
    <name evidence="2" type="ORF">K435DRAFT_856927</name>
</gene>
<protein>
    <submittedName>
        <fullName evidence="2">Uncharacterized protein</fullName>
    </submittedName>
</protein>
<proteinExistence type="predicted"/>
<evidence type="ECO:0000313" key="3">
    <source>
        <dbReference type="Proteomes" id="UP000297245"/>
    </source>
</evidence>
<feature type="compositionally biased region" description="Basic and acidic residues" evidence="1">
    <location>
        <begin position="86"/>
        <end position="102"/>
    </location>
</feature>
<dbReference type="AlphaFoldDB" id="A0A4S8M8L2"/>
<reference evidence="2 3" key="1">
    <citation type="journal article" date="2019" name="Nat. Ecol. Evol.">
        <title>Megaphylogeny resolves global patterns of mushroom evolution.</title>
        <authorList>
            <person name="Varga T."/>
            <person name="Krizsan K."/>
            <person name="Foldi C."/>
            <person name="Dima B."/>
            <person name="Sanchez-Garcia M."/>
            <person name="Sanchez-Ramirez S."/>
            <person name="Szollosi G.J."/>
            <person name="Szarkandi J.G."/>
            <person name="Papp V."/>
            <person name="Albert L."/>
            <person name="Andreopoulos W."/>
            <person name="Angelini C."/>
            <person name="Antonin V."/>
            <person name="Barry K.W."/>
            <person name="Bougher N.L."/>
            <person name="Buchanan P."/>
            <person name="Buyck B."/>
            <person name="Bense V."/>
            <person name="Catcheside P."/>
            <person name="Chovatia M."/>
            <person name="Cooper J."/>
            <person name="Damon W."/>
            <person name="Desjardin D."/>
            <person name="Finy P."/>
            <person name="Geml J."/>
            <person name="Haridas S."/>
            <person name="Hughes K."/>
            <person name="Justo A."/>
            <person name="Karasinski D."/>
            <person name="Kautmanova I."/>
            <person name="Kiss B."/>
            <person name="Kocsube S."/>
            <person name="Kotiranta H."/>
            <person name="LaButti K.M."/>
            <person name="Lechner B.E."/>
            <person name="Liimatainen K."/>
            <person name="Lipzen A."/>
            <person name="Lukacs Z."/>
            <person name="Mihaltcheva S."/>
            <person name="Morgado L.N."/>
            <person name="Niskanen T."/>
            <person name="Noordeloos M.E."/>
            <person name="Ohm R.A."/>
            <person name="Ortiz-Santana B."/>
            <person name="Ovrebo C."/>
            <person name="Racz N."/>
            <person name="Riley R."/>
            <person name="Savchenko A."/>
            <person name="Shiryaev A."/>
            <person name="Soop K."/>
            <person name="Spirin V."/>
            <person name="Szebenyi C."/>
            <person name="Tomsovsky M."/>
            <person name="Tulloss R.E."/>
            <person name="Uehling J."/>
            <person name="Grigoriev I.V."/>
            <person name="Vagvolgyi C."/>
            <person name="Papp T."/>
            <person name="Martin F.M."/>
            <person name="Miettinen O."/>
            <person name="Hibbett D.S."/>
            <person name="Nagy L.G."/>
        </authorList>
    </citation>
    <scope>NUCLEOTIDE SEQUENCE [LARGE SCALE GENOMIC DNA]</scope>
    <source>
        <strain evidence="2 3">CBS 962.96</strain>
    </source>
</reference>
<keyword evidence="3" id="KW-1185">Reference proteome</keyword>
<sequence length="121" mass="13123">MNNSINTQNLFKPGRGGDRARDPDREGVVVKEVRARVRVRAETKVGKAEKRTGVWGKSEMGVHGKEENGRMWVVRVEEVGGGDSGQGKEDRDSGDGEGDGGKMVEMAGGNSRNRGGMCTRY</sequence>
<feature type="compositionally biased region" description="Polar residues" evidence="1">
    <location>
        <begin position="1"/>
        <end position="10"/>
    </location>
</feature>
<accession>A0A4S8M8L2</accession>
<dbReference type="Proteomes" id="UP000297245">
    <property type="component" value="Unassembled WGS sequence"/>
</dbReference>
<evidence type="ECO:0000313" key="2">
    <source>
        <dbReference type="EMBL" id="THU98198.1"/>
    </source>
</evidence>
<evidence type="ECO:0000256" key="1">
    <source>
        <dbReference type="SAM" id="MobiDB-lite"/>
    </source>
</evidence>